<keyword evidence="1" id="KW-0175">Coiled coil</keyword>
<feature type="compositionally biased region" description="Polar residues" evidence="2">
    <location>
        <begin position="438"/>
        <end position="454"/>
    </location>
</feature>
<feature type="compositionally biased region" description="Basic and acidic residues" evidence="2">
    <location>
        <begin position="1261"/>
        <end position="1275"/>
    </location>
</feature>
<feature type="region of interest" description="Disordered" evidence="2">
    <location>
        <begin position="1185"/>
        <end position="1286"/>
    </location>
</feature>
<feature type="region of interest" description="Disordered" evidence="2">
    <location>
        <begin position="1130"/>
        <end position="1149"/>
    </location>
</feature>
<dbReference type="Proteomes" id="UP001309876">
    <property type="component" value="Unassembled WGS sequence"/>
</dbReference>
<feature type="region of interest" description="Disordered" evidence="2">
    <location>
        <begin position="518"/>
        <end position="568"/>
    </location>
</feature>
<evidence type="ECO:0000256" key="1">
    <source>
        <dbReference type="SAM" id="Coils"/>
    </source>
</evidence>
<feature type="compositionally biased region" description="Basic and acidic residues" evidence="2">
    <location>
        <begin position="68"/>
        <end position="80"/>
    </location>
</feature>
<feature type="compositionally biased region" description="Low complexity" evidence="2">
    <location>
        <begin position="54"/>
        <end position="63"/>
    </location>
</feature>
<feature type="compositionally biased region" description="Polar residues" evidence="2">
    <location>
        <begin position="660"/>
        <end position="671"/>
    </location>
</feature>
<evidence type="ECO:0000256" key="2">
    <source>
        <dbReference type="SAM" id="MobiDB-lite"/>
    </source>
</evidence>
<feature type="compositionally biased region" description="Basic and acidic residues" evidence="2">
    <location>
        <begin position="532"/>
        <end position="547"/>
    </location>
</feature>
<feature type="coiled-coil region" evidence="1">
    <location>
        <begin position="357"/>
        <end position="384"/>
    </location>
</feature>
<feature type="compositionally biased region" description="Polar residues" evidence="2">
    <location>
        <begin position="619"/>
        <end position="629"/>
    </location>
</feature>
<feature type="compositionally biased region" description="Polar residues" evidence="2">
    <location>
        <begin position="798"/>
        <end position="819"/>
    </location>
</feature>
<protein>
    <submittedName>
        <fullName evidence="3">Uncharacterized protein</fullName>
    </submittedName>
</protein>
<reference evidence="3 4" key="1">
    <citation type="submission" date="2023-08" db="EMBL/GenBank/DDBJ databases">
        <title>Black Yeasts Isolated from many extreme environments.</title>
        <authorList>
            <person name="Coleine C."/>
            <person name="Stajich J.E."/>
            <person name="Selbmann L."/>
        </authorList>
    </citation>
    <scope>NUCLEOTIDE SEQUENCE [LARGE SCALE GENOMIC DNA]</scope>
    <source>
        <strain evidence="3 4">CCFEE 5910</strain>
    </source>
</reference>
<comment type="caution">
    <text evidence="3">The sequence shown here is derived from an EMBL/GenBank/DDBJ whole genome shotgun (WGS) entry which is preliminary data.</text>
</comment>
<gene>
    <name evidence="3" type="ORF">LTR05_005954</name>
</gene>
<organism evidence="3 4">
    <name type="scientific">Lithohypha guttulata</name>
    <dbReference type="NCBI Taxonomy" id="1690604"/>
    <lineage>
        <taxon>Eukaryota</taxon>
        <taxon>Fungi</taxon>
        <taxon>Dikarya</taxon>
        <taxon>Ascomycota</taxon>
        <taxon>Pezizomycotina</taxon>
        <taxon>Eurotiomycetes</taxon>
        <taxon>Chaetothyriomycetidae</taxon>
        <taxon>Chaetothyriales</taxon>
        <taxon>Trichomeriaceae</taxon>
        <taxon>Lithohypha</taxon>
    </lineage>
</organism>
<sequence>MSENRQSMHKLPQASRRSSKQATFDRQTKSSVHDGVVAHSFQKRTTNVQDRQLSESSSASSSSNTYDLSDKRFQCRKESYPQEIYPSARLRSSTSLDDPIETPLTSGIPEFHESFENPLDSPLESWPERRSSVATDSDEESQPFLERLEDEVTRNNAFDKKLDQLRDDLMQSGEKILLMDKIGEAIFMYYEGQLTKELLELLTQTTRYAQEWGYKTMMIRAQIWKVAVLHDMGLTDNIPLALADILAVEPDDELNATDCFQMRKLLSGYVEDVWEELRIRQVQSYPTEFRDAARAHVLEDEEAARIACSDWTQRVFASFEAGFDANEWPDPDQAMRGVIVQSKPKRGWCVTDQQNGLGCLEREVDELRIINERLMVENRRYREEMGLFDTADTPVSAAPQASWHANPFYSPLGWAHKPKQKVASPQRDAKAELLDRSQMVNRESQSSWSPQSPDRQPWGTPHISEHPSAASDSMFGRSISMRSSYHDSTQRPKSVYPPSPLHLRKKIRLSRTYASPLRFARKSRSTQVNKYRRSEDLSLDESQKESSQKSTSGMPIDPTSKTSSSEEISGDFFSPFLSRFDDLTAAVMAIAQPGANAEASTPISEMRRGSEVLSPHARPQTQPTESSFSKPARIPRADTSRHHRKPSSASPKSPLEGSKSENLSLTDTPSPTKLEEVAPHFREHQEQRRRSHTRSLSLPISPTFRSYEDERSHVVIASNTPLHTSGEVKQQPDGTIPHPYTGIREFAKGFADSTADDSGSPFSNKIGAFRSDLGDQVAGSKIDEAVPVNMFRERTQEFQSGMPASQRQEGSQVVDSTQARRSVRGRLSDRRSLTDKYALDKVAPFTPSSKSSASSAISKPKLHSKILSTLSDTDFGDTPSIRDKASFVPKSSRLASDELGEDFLDDMQNIPDDWVFNPAQRNAPFAERLDDSRELYGDRYGSFDSQSSIRTASGYTEGARLSNLLSRLQTEQAIAVTHERRSSKPAISSPLRRGFQLSEDEQDDLRQENIPIISRGGVFTEPEHASITNGEVDDQDSPRSKTLKALAGLGTAEEALVSGVRRSAKAARAALLAKTNASVHLNSSEPTSSNGIPNNAAFNQLTWKTHTTSRDYGLDTPARRERQRSIYDEIDDSYPSPTGPLHSQFDTAYGNNDSEIKHISDTAANIADIEGFRSIDGLEASLAEDVDTTPPDYPFGAGSYSAPASGEDNDESGGDSGVSLPESSGSDPARFDVSGRRGLLPITRGRREQQEARKKYSRNHRLQEAKMNSKKEGGHQIENLSIATNF</sequence>
<feature type="compositionally biased region" description="Basic and acidic residues" evidence="2">
    <location>
        <begin position="1245"/>
        <end position="1254"/>
    </location>
</feature>
<feature type="region of interest" description="Disordered" evidence="2">
    <location>
        <begin position="1"/>
        <end position="143"/>
    </location>
</feature>
<evidence type="ECO:0000313" key="3">
    <source>
        <dbReference type="EMBL" id="KAK5083452.1"/>
    </source>
</evidence>
<feature type="region of interest" description="Disordered" evidence="2">
    <location>
        <begin position="483"/>
        <end position="502"/>
    </location>
</feature>
<keyword evidence="4" id="KW-1185">Reference proteome</keyword>
<feature type="region of interest" description="Disordered" evidence="2">
    <location>
        <begin position="595"/>
        <end position="672"/>
    </location>
</feature>
<accession>A0AAN7SWG6</accession>
<name>A0AAN7SWG6_9EURO</name>
<evidence type="ECO:0000313" key="4">
    <source>
        <dbReference type="Proteomes" id="UP001309876"/>
    </source>
</evidence>
<feature type="region of interest" description="Disordered" evidence="2">
    <location>
        <begin position="438"/>
        <end position="473"/>
    </location>
</feature>
<feature type="region of interest" description="Disordered" evidence="2">
    <location>
        <begin position="976"/>
        <end position="1003"/>
    </location>
</feature>
<proteinExistence type="predicted"/>
<dbReference type="EMBL" id="JAVRRJ010000006">
    <property type="protein sequence ID" value="KAK5083452.1"/>
    <property type="molecule type" value="Genomic_DNA"/>
</dbReference>
<feature type="region of interest" description="Disordered" evidence="2">
    <location>
        <begin position="798"/>
        <end position="827"/>
    </location>
</feature>